<feature type="region of interest" description="Disordered" evidence="1">
    <location>
        <begin position="1"/>
        <end position="27"/>
    </location>
</feature>
<evidence type="ECO:0000313" key="3">
    <source>
        <dbReference type="Proteomes" id="UP001151760"/>
    </source>
</evidence>
<dbReference type="EMBL" id="BQNB010014940">
    <property type="protein sequence ID" value="GJT34172.1"/>
    <property type="molecule type" value="Genomic_DNA"/>
</dbReference>
<comment type="caution">
    <text evidence="2">The sequence shown here is derived from an EMBL/GenBank/DDBJ whole genome shotgun (WGS) entry which is preliminary data.</text>
</comment>
<feature type="compositionally biased region" description="Polar residues" evidence="1">
    <location>
        <begin position="1"/>
        <end position="10"/>
    </location>
</feature>
<dbReference type="Proteomes" id="UP001151760">
    <property type="component" value="Unassembled WGS sequence"/>
</dbReference>
<reference evidence="2" key="2">
    <citation type="submission" date="2022-01" db="EMBL/GenBank/DDBJ databases">
        <authorList>
            <person name="Yamashiro T."/>
            <person name="Shiraishi A."/>
            <person name="Satake H."/>
            <person name="Nakayama K."/>
        </authorList>
    </citation>
    <scope>NUCLEOTIDE SEQUENCE</scope>
</reference>
<keyword evidence="3" id="KW-1185">Reference proteome</keyword>
<sequence length="225" mass="25685">MSHGSSSSQDVVADSRKAGEKSSAVAPKHVSEMQTQYYLNTGAILGRWLSHTSSVMVYGRMGCVVLDRVWWRQSCFLLTGHFMVFRCKARWQSPNDDSSISLNVDGTMRRNNGVLDVDAQEPTKLRLRDDILSYQMMFDDVTGRISIVNFEYDRVVFPMNVWQISHDMAVGTLDYSCEPDDVQLRYKLLVKERNSNGWEGLVHVHHWSHDADSFPDVSNQLDDSD</sequence>
<gene>
    <name evidence="2" type="ORF">Tco_0924591</name>
</gene>
<evidence type="ECO:0000313" key="2">
    <source>
        <dbReference type="EMBL" id="GJT34172.1"/>
    </source>
</evidence>
<evidence type="ECO:0000256" key="1">
    <source>
        <dbReference type="SAM" id="MobiDB-lite"/>
    </source>
</evidence>
<name>A0ABQ5D716_9ASTR</name>
<organism evidence="2 3">
    <name type="scientific">Tanacetum coccineum</name>
    <dbReference type="NCBI Taxonomy" id="301880"/>
    <lineage>
        <taxon>Eukaryota</taxon>
        <taxon>Viridiplantae</taxon>
        <taxon>Streptophyta</taxon>
        <taxon>Embryophyta</taxon>
        <taxon>Tracheophyta</taxon>
        <taxon>Spermatophyta</taxon>
        <taxon>Magnoliopsida</taxon>
        <taxon>eudicotyledons</taxon>
        <taxon>Gunneridae</taxon>
        <taxon>Pentapetalae</taxon>
        <taxon>asterids</taxon>
        <taxon>campanulids</taxon>
        <taxon>Asterales</taxon>
        <taxon>Asteraceae</taxon>
        <taxon>Asteroideae</taxon>
        <taxon>Anthemideae</taxon>
        <taxon>Anthemidinae</taxon>
        <taxon>Tanacetum</taxon>
    </lineage>
</organism>
<reference evidence="2" key="1">
    <citation type="journal article" date="2022" name="Int. J. Mol. Sci.">
        <title>Draft Genome of Tanacetum Coccineum: Genomic Comparison of Closely Related Tanacetum-Family Plants.</title>
        <authorList>
            <person name="Yamashiro T."/>
            <person name="Shiraishi A."/>
            <person name="Nakayama K."/>
            <person name="Satake H."/>
        </authorList>
    </citation>
    <scope>NUCLEOTIDE SEQUENCE</scope>
</reference>
<accession>A0ABQ5D716</accession>
<protein>
    <submittedName>
        <fullName evidence="2">Uncharacterized protein</fullName>
    </submittedName>
</protein>
<proteinExistence type="predicted"/>